<dbReference type="SUPFAM" id="SSF55961">
    <property type="entry name" value="Bet v1-like"/>
    <property type="match status" value="1"/>
</dbReference>
<protein>
    <submittedName>
        <fullName evidence="3">Uncharacterized protein YndB with AHSA1/START domain</fullName>
    </submittedName>
</protein>
<dbReference type="InterPro" id="IPR013538">
    <property type="entry name" value="ASHA1/2-like_C"/>
</dbReference>
<accession>A0A2W7MRB3</accession>
<dbReference type="RefSeq" id="WP_111539242.1">
    <property type="nucleotide sequence ID" value="NZ_QKZL01000054.1"/>
</dbReference>
<evidence type="ECO:0000256" key="1">
    <source>
        <dbReference type="ARBA" id="ARBA00006817"/>
    </source>
</evidence>
<proteinExistence type="inferred from homology"/>
<dbReference type="Pfam" id="PF08327">
    <property type="entry name" value="AHSA1"/>
    <property type="match status" value="1"/>
</dbReference>
<dbReference type="AlphaFoldDB" id="A0A2W7MRB3"/>
<reference evidence="3 4" key="1">
    <citation type="submission" date="2018-06" db="EMBL/GenBank/DDBJ databases">
        <title>Genomic Encyclopedia of Archaeal and Bacterial Type Strains, Phase II (KMG-II): from individual species to whole genera.</title>
        <authorList>
            <person name="Goeker M."/>
        </authorList>
    </citation>
    <scope>NUCLEOTIDE SEQUENCE [LARGE SCALE GENOMIC DNA]</scope>
    <source>
        <strain evidence="3 4">DSM 22009</strain>
    </source>
</reference>
<sequence>MTDSITVETRVPAPPESAWAAYTDPDAITRWNFAGPDWCCPRAEVDLCPGGRHVARMEVRDGSMGFDFGGTYKEVDPPHTLVLELDDGRLSRTTFAPDGDGTLVRTVFEPEASNPVEIQRDGWQAILNNYAAHVAETTK</sequence>
<keyword evidence="4" id="KW-1185">Reference proteome</keyword>
<dbReference type="InterPro" id="IPR023393">
    <property type="entry name" value="START-like_dom_sf"/>
</dbReference>
<dbReference type="Proteomes" id="UP000248916">
    <property type="component" value="Unassembled WGS sequence"/>
</dbReference>
<name>A0A2W7MRB3_9RHOB</name>
<evidence type="ECO:0000313" key="4">
    <source>
        <dbReference type="Proteomes" id="UP000248916"/>
    </source>
</evidence>
<evidence type="ECO:0000259" key="2">
    <source>
        <dbReference type="Pfam" id="PF08327"/>
    </source>
</evidence>
<feature type="domain" description="Activator of Hsp90 ATPase homologue 1/2-like C-terminal" evidence="2">
    <location>
        <begin position="13"/>
        <end position="132"/>
    </location>
</feature>
<comment type="similarity">
    <text evidence="1">Belongs to the AHA1 family.</text>
</comment>
<evidence type="ECO:0000313" key="3">
    <source>
        <dbReference type="EMBL" id="PZX10113.1"/>
    </source>
</evidence>
<comment type="caution">
    <text evidence="3">The sequence shown here is derived from an EMBL/GenBank/DDBJ whole genome shotgun (WGS) entry which is preliminary data.</text>
</comment>
<dbReference type="OrthoDB" id="9805228at2"/>
<gene>
    <name evidence="3" type="ORF">LX81_04314</name>
</gene>
<dbReference type="EMBL" id="QKZL01000054">
    <property type="protein sequence ID" value="PZX10113.1"/>
    <property type="molecule type" value="Genomic_DNA"/>
</dbReference>
<organism evidence="3 4">
    <name type="scientific">Palleronia aestuarii</name>
    <dbReference type="NCBI Taxonomy" id="568105"/>
    <lineage>
        <taxon>Bacteria</taxon>
        <taxon>Pseudomonadati</taxon>
        <taxon>Pseudomonadota</taxon>
        <taxon>Alphaproteobacteria</taxon>
        <taxon>Rhodobacterales</taxon>
        <taxon>Roseobacteraceae</taxon>
        <taxon>Palleronia</taxon>
    </lineage>
</organism>
<dbReference type="Gene3D" id="3.30.530.20">
    <property type="match status" value="1"/>
</dbReference>